<proteinExistence type="predicted"/>
<feature type="signal peptide" evidence="1">
    <location>
        <begin position="1"/>
        <end position="24"/>
    </location>
</feature>
<feature type="chain" id="PRO_5045559903" description="Secreted protein" evidence="1">
    <location>
        <begin position="25"/>
        <end position="222"/>
    </location>
</feature>
<dbReference type="Proteomes" id="UP000811844">
    <property type="component" value="Unassembled WGS sequence"/>
</dbReference>
<evidence type="ECO:0000313" key="3">
    <source>
        <dbReference type="Proteomes" id="UP000811844"/>
    </source>
</evidence>
<dbReference type="RefSeq" id="WP_153664081.1">
    <property type="nucleotide sequence ID" value="NZ_JAAIKR010000010.1"/>
</dbReference>
<accession>A0ABS5I3C0</accession>
<gene>
    <name evidence="2" type="ORF">G3R48_11095</name>
</gene>
<name>A0ABS5I3C0_9GAMM</name>
<dbReference type="EMBL" id="JAAIKR010000010">
    <property type="protein sequence ID" value="MBR9728521.1"/>
    <property type="molecule type" value="Genomic_DNA"/>
</dbReference>
<keyword evidence="3" id="KW-1185">Reference proteome</keyword>
<organism evidence="2 3">
    <name type="scientific">Shewanella intestini</name>
    <dbReference type="NCBI Taxonomy" id="2017544"/>
    <lineage>
        <taxon>Bacteria</taxon>
        <taxon>Pseudomonadati</taxon>
        <taxon>Pseudomonadota</taxon>
        <taxon>Gammaproteobacteria</taxon>
        <taxon>Alteromonadales</taxon>
        <taxon>Shewanellaceae</taxon>
        <taxon>Shewanella</taxon>
    </lineage>
</organism>
<evidence type="ECO:0008006" key="4">
    <source>
        <dbReference type="Google" id="ProtNLM"/>
    </source>
</evidence>
<sequence>MKTWVAYAVIGGLMTLSTSFCVSANDKKPAYSLPDVNDVDGIQQVEMPKNVQQLTRFAKQFGFLPPPSWRLAFHEILGDMFMAEFIPGNESLNDWSGMVCMQGFKGLANDINPERFLDTMADKYREHCEGEIIYQKLGSSKLDDLNAVHGILGCTVMPNIHHATPFANEAFTSKLKGEIGYFTVVSGSEDMYLIHKSQRTDTFSIENAPLTAENYQQFMLQD</sequence>
<protein>
    <recommendedName>
        <fullName evidence="4">Secreted protein</fullName>
    </recommendedName>
</protein>
<evidence type="ECO:0000256" key="1">
    <source>
        <dbReference type="SAM" id="SignalP"/>
    </source>
</evidence>
<reference evidence="2 3" key="1">
    <citation type="submission" date="2020-02" db="EMBL/GenBank/DDBJ databases">
        <title>Shewanella WXL01 sp. nov., a marine bacterium isolated from green algae in Luhuitou Fringing Reef (Northern South China Sea).</title>
        <authorList>
            <person name="Wang X."/>
        </authorList>
    </citation>
    <scope>NUCLEOTIDE SEQUENCE [LARGE SCALE GENOMIC DNA]</scope>
    <source>
        <strain evidence="2 3">MCCC 1A01895</strain>
    </source>
</reference>
<keyword evidence="1" id="KW-0732">Signal</keyword>
<evidence type="ECO:0000313" key="2">
    <source>
        <dbReference type="EMBL" id="MBR9728521.1"/>
    </source>
</evidence>
<comment type="caution">
    <text evidence="2">The sequence shown here is derived from an EMBL/GenBank/DDBJ whole genome shotgun (WGS) entry which is preliminary data.</text>
</comment>